<comment type="caution">
    <text evidence="1">The sequence shown here is derived from an EMBL/GenBank/DDBJ whole genome shotgun (WGS) entry which is preliminary data.</text>
</comment>
<name>A0A4R4EB18_9BACL</name>
<dbReference type="Pfam" id="PF14398">
    <property type="entry name" value="ATPgrasp_YheCD"/>
    <property type="match status" value="1"/>
</dbReference>
<organism evidence="1 2">
    <name type="scientific">Paenibacillus albiflavus</name>
    <dbReference type="NCBI Taxonomy" id="2545760"/>
    <lineage>
        <taxon>Bacteria</taxon>
        <taxon>Bacillati</taxon>
        <taxon>Bacillota</taxon>
        <taxon>Bacilli</taxon>
        <taxon>Bacillales</taxon>
        <taxon>Paenibacillaceae</taxon>
        <taxon>Paenibacillus</taxon>
    </lineage>
</organism>
<dbReference type="Proteomes" id="UP000295418">
    <property type="component" value="Unassembled WGS sequence"/>
</dbReference>
<gene>
    <name evidence="1" type="ORF">E0485_18210</name>
</gene>
<reference evidence="1 2" key="1">
    <citation type="submission" date="2019-03" db="EMBL/GenBank/DDBJ databases">
        <authorList>
            <person name="Kim M.K.M."/>
        </authorList>
    </citation>
    <scope>NUCLEOTIDE SEQUENCE [LARGE SCALE GENOMIC DNA]</scope>
    <source>
        <strain evidence="1 2">18JY21-1</strain>
    </source>
</reference>
<dbReference type="OrthoDB" id="7869153at2"/>
<evidence type="ECO:0000313" key="1">
    <source>
        <dbReference type="EMBL" id="TCZ75321.1"/>
    </source>
</evidence>
<protein>
    <submittedName>
        <fullName evidence="1">YheC/YheD family protein</fullName>
    </submittedName>
</protein>
<dbReference type="EMBL" id="SKFG01000021">
    <property type="protein sequence ID" value="TCZ75321.1"/>
    <property type="molecule type" value="Genomic_DNA"/>
</dbReference>
<sequence length="388" mass="45136">MMLTLIKPNTTQRLGIMAAPNGSNNFPFADHNFYRQLCITGNQLNLEVFIFSLEAIDWNTESVEGFTYKVDNQKWAKNSYPLPKIIYDRCFYRTPSSFEKYRTLRSRLIRMPGVYLLGNGLKGKWEVHQTLNREPDLKAYLPFTKPLKSVQQLMKWLQMNHEAILKPSGGSQGRGVLHIRRRTQLQPEFQLHGRDRQNHYIHYHFDTMDELLGWIQVFTTNHHYLLQERLVLVTEDDVPFDVRSLMQKNEVGLWQLTGTAIRYGKSGTLTANLHGGGSATHPNDFLSKLFGSMKAKELIQDVTRLSYQISSTLETYHGRLVELGIDFGIDMNGQIWILEANSKPGRTIFTHLQDFKTHKRSIYNPIHYAKFMYNRYINQPSQFIQEGN</sequence>
<dbReference type="AlphaFoldDB" id="A0A4R4EB18"/>
<dbReference type="Gene3D" id="3.30.470.20">
    <property type="entry name" value="ATP-grasp fold, B domain"/>
    <property type="match status" value="1"/>
</dbReference>
<keyword evidence="2" id="KW-1185">Reference proteome</keyword>
<accession>A0A4R4EB18</accession>
<dbReference type="RefSeq" id="WP_132419489.1">
    <property type="nucleotide sequence ID" value="NZ_SKFG01000021.1"/>
</dbReference>
<dbReference type="SUPFAM" id="SSF56059">
    <property type="entry name" value="Glutathione synthetase ATP-binding domain-like"/>
    <property type="match status" value="1"/>
</dbReference>
<evidence type="ECO:0000313" key="2">
    <source>
        <dbReference type="Proteomes" id="UP000295418"/>
    </source>
</evidence>
<dbReference type="InterPro" id="IPR026838">
    <property type="entry name" value="YheC/D"/>
</dbReference>
<proteinExistence type="predicted"/>